<keyword evidence="2 5" id="KW-0812">Transmembrane</keyword>
<proteinExistence type="predicted"/>
<protein>
    <recommendedName>
        <fullName evidence="6">Fatty acid hydroxylase domain-containing protein</fullName>
    </recommendedName>
</protein>
<feature type="transmembrane region" description="Helical" evidence="5">
    <location>
        <begin position="12"/>
        <end position="32"/>
    </location>
</feature>
<evidence type="ECO:0000259" key="6">
    <source>
        <dbReference type="Pfam" id="PF04116"/>
    </source>
</evidence>
<evidence type="ECO:0000256" key="2">
    <source>
        <dbReference type="ARBA" id="ARBA00022692"/>
    </source>
</evidence>
<feature type="domain" description="Fatty acid hydroxylase" evidence="6">
    <location>
        <begin position="90"/>
        <end position="205"/>
    </location>
</feature>
<accession>A0A6C0I445</accession>
<dbReference type="Pfam" id="PF04116">
    <property type="entry name" value="FA_hydroxylase"/>
    <property type="match status" value="1"/>
</dbReference>
<dbReference type="AlphaFoldDB" id="A0A6C0I445"/>
<evidence type="ECO:0000256" key="3">
    <source>
        <dbReference type="ARBA" id="ARBA00022989"/>
    </source>
</evidence>
<feature type="transmembrane region" description="Helical" evidence="5">
    <location>
        <begin position="132"/>
        <end position="153"/>
    </location>
</feature>
<sequence>MFEHFFFVIKQVFFVFSASVTSAYTVCCISNTPFYNPELTVNKLITSVAQSSLNLGVICGEAVLGALLYYPYMDNENHTLSTSLTNIAKYSLLIELFYYVYHRYLHVSKWYLIIHQQHHVNIHVYPLDTLQISILDSTGMMLTLILPMLFVNVNLLEHNLIMYIYLTGAILTHSKLLVSRHVIHHQKCKCNFCFLFPIFDYAFGTLET</sequence>
<dbReference type="PANTHER" id="PTHR11863">
    <property type="entry name" value="STEROL DESATURASE"/>
    <property type="match status" value="1"/>
</dbReference>
<feature type="transmembrane region" description="Helical" evidence="5">
    <location>
        <begin position="52"/>
        <end position="72"/>
    </location>
</feature>
<evidence type="ECO:0000256" key="5">
    <source>
        <dbReference type="SAM" id="Phobius"/>
    </source>
</evidence>
<reference evidence="7" key="1">
    <citation type="journal article" date="2020" name="Nature">
        <title>Giant virus diversity and host interactions through global metagenomics.</title>
        <authorList>
            <person name="Schulz F."/>
            <person name="Roux S."/>
            <person name="Paez-Espino D."/>
            <person name="Jungbluth S."/>
            <person name="Walsh D.A."/>
            <person name="Denef V.J."/>
            <person name="McMahon K.D."/>
            <person name="Konstantinidis K.T."/>
            <person name="Eloe-Fadrosh E.A."/>
            <person name="Kyrpides N.C."/>
            <person name="Woyke T."/>
        </authorList>
    </citation>
    <scope>NUCLEOTIDE SEQUENCE</scope>
    <source>
        <strain evidence="7">GVMAG-M-3300023184-190</strain>
    </source>
</reference>
<dbReference type="GO" id="GO:0016491">
    <property type="term" value="F:oxidoreductase activity"/>
    <property type="evidence" value="ECO:0007669"/>
    <property type="project" value="InterPro"/>
</dbReference>
<dbReference type="InterPro" id="IPR006694">
    <property type="entry name" value="Fatty_acid_hydroxylase"/>
</dbReference>
<dbReference type="GO" id="GO:0005506">
    <property type="term" value="F:iron ion binding"/>
    <property type="evidence" value="ECO:0007669"/>
    <property type="project" value="InterPro"/>
</dbReference>
<dbReference type="GO" id="GO:0008610">
    <property type="term" value="P:lipid biosynthetic process"/>
    <property type="evidence" value="ECO:0007669"/>
    <property type="project" value="InterPro"/>
</dbReference>
<dbReference type="EMBL" id="MN740084">
    <property type="protein sequence ID" value="QHT87165.1"/>
    <property type="molecule type" value="Genomic_DNA"/>
</dbReference>
<organism evidence="7">
    <name type="scientific">viral metagenome</name>
    <dbReference type="NCBI Taxonomy" id="1070528"/>
    <lineage>
        <taxon>unclassified sequences</taxon>
        <taxon>metagenomes</taxon>
        <taxon>organismal metagenomes</taxon>
    </lineage>
</organism>
<evidence type="ECO:0000256" key="1">
    <source>
        <dbReference type="ARBA" id="ARBA00004370"/>
    </source>
</evidence>
<evidence type="ECO:0000313" key="7">
    <source>
        <dbReference type="EMBL" id="QHT87165.1"/>
    </source>
</evidence>
<dbReference type="InterPro" id="IPR050307">
    <property type="entry name" value="Sterol_Desaturase_Related"/>
</dbReference>
<keyword evidence="3 5" id="KW-1133">Transmembrane helix</keyword>
<keyword evidence="4 5" id="KW-0472">Membrane</keyword>
<name>A0A6C0I445_9ZZZZ</name>
<evidence type="ECO:0000256" key="4">
    <source>
        <dbReference type="ARBA" id="ARBA00023136"/>
    </source>
</evidence>
<dbReference type="GO" id="GO:0016020">
    <property type="term" value="C:membrane"/>
    <property type="evidence" value="ECO:0007669"/>
    <property type="project" value="UniProtKB-SubCell"/>
</dbReference>
<comment type="subcellular location">
    <subcellularLocation>
        <location evidence="1">Membrane</location>
    </subcellularLocation>
</comment>
<feature type="transmembrane region" description="Helical" evidence="5">
    <location>
        <begin position="84"/>
        <end position="101"/>
    </location>
</feature>